<evidence type="ECO:0000313" key="12">
    <source>
        <dbReference type="EMBL" id="QDU84298.1"/>
    </source>
</evidence>
<dbReference type="RefSeq" id="WP_145185587.1">
    <property type="nucleotide sequence ID" value="NZ_CP036290.1"/>
</dbReference>
<dbReference type="Proteomes" id="UP000319342">
    <property type="component" value="Chromosome"/>
</dbReference>
<keyword evidence="8 10" id="KW-0472">Membrane</keyword>
<protein>
    <submittedName>
        <fullName evidence="12">Teichoic acid translocation permease protein TagG</fullName>
    </submittedName>
</protein>
<evidence type="ECO:0000256" key="1">
    <source>
        <dbReference type="ARBA" id="ARBA00004651"/>
    </source>
</evidence>
<evidence type="ECO:0000313" key="13">
    <source>
        <dbReference type="Proteomes" id="UP000319342"/>
    </source>
</evidence>
<feature type="transmembrane region" description="Helical" evidence="10">
    <location>
        <begin position="139"/>
        <end position="159"/>
    </location>
</feature>
<dbReference type="GO" id="GO:0005886">
    <property type="term" value="C:plasma membrane"/>
    <property type="evidence" value="ECO:0007669"/>
    <property type="project" value="UniProtKB-SubCell"/>
</dbReference>
<dbReference type="EMBL" id="CP036290">
    <property type="protein sequence ID" value="QDU84298.1"/>
    <property type="molecule type" value="Genomic_DNA"/>
</dbReference>
<feature type="region of interest" description="Disordered" evidence="9">
    <location>
        <begin position="1"/>
        <end position="31"/>
    </location>
</feature>
<keyword evidence="6 10" id="KW-1133">Transmembrane helix</keyword>
<dbReference type="InterPro" id="IPR013525">
    <property type="entry name" value="ABC2_TM"/>
</dbReference>
<feature type="transmembrane region" description="Helical" evidence="10">
    <location>
        <begin position="217"/>
        <end position="238"/>
    </location>
</feature>
<keyword evidence="5 10" id="KW-0812">Transmembrane</keyword>
<feature type="transmembrane region" description="Helical" evidence="10">
    <location>
        <begin position="250"/>
        <end position="273"/>
    </location>
</feature>
<reference evidence="12 13" key="1">
    <citation type="submission" date="2019-02" db="EMBL/GenBank/DDBJ databases">
        <title>Deep-cultivation of Planctomycetes and their phenomic and genomic characterization uncovers novel biology.</title>
        <authorList>
            <person name="Wiegand S."/>
            <person name="Jogler M."/>
            <person name="Boedeker C."/>
            <person name="Pinto D."/>
            <person name="Vollmers J."/>
            <person name="Rivas-Marin E."/>
            <person name="Kohn T."/>
            <person name="Peeters S.H."/>
            <person name="Heuer A."/>
            <person name="Rast P."/>
            <person name="Oberbeckmann S."/>
            <person name="Bunk B."/>
            <person name="Jeske O."/>
            <person name="Meyerdierks A."/>
            <person name="Storesund J.E."/>
            <person name="Kallscheuer N."/>
            <person name="Luecker S."/>
            <person name="Lage O.M."/>
            <person name="Pohl T."/>
            <person name="Merkel B.J."/>
            <person name="Hornburger P."/>
            <person name="Mueller R.-W."/>
            <person name="Bruemmer F."/>
            <person name="Labrenz M."/>
            <person name="Spormann A.M."/>
            <person name="Op den Camp H."/>
            <person name="Overmann J."/>
            <person name="Amann R."/>
            <person name="Jetten M.S.M."/>
            <person name="Mascher T."/>
            <person name="Medema M.H."/>
            <person name="Devos D.P."/>
            <person name="Kaster A.-K."/>
            <person name="Ovreas L."/>
            <person name="Rohde M."/>
            <person name="Galperin M.Y."/>
            <person name="Jogler C."/>
        </authorList>
    </citation>
    <scope>NUCLEOTIDE SEQUENCE [LARGE SCALE GENOMIC DNA]</scope>
    <source>
        <strain evidence="12 13">Pla163</strain>
    </source>
</reference>
<feature type="compositionally biased region" description="Low complexity" evidence="9">
    <location>
        <begin position="10"/>
        <end position="21"/>
    </location>
</feature>
<accession>A0A518CYI7</accession>
<evidence type="ECO:0000256" key="10">
    <source>
        <dbReference type="SAM" id="Phobius"/>
    </source>
</evidence>
<keyword evidence="7" id="KW-0762">Sugar transport</keyword>
<dbReference type="GO" id="GO:0015774">
    <property type="term" value="P:polysaccharide transport"/>
    <property type="evidence" value="ECO:0007669"/>
    <property type="project" value="UniProtKB-KW"/>
</dbReference>
<evidence type="ECO:0000256" key="2">
    <source>
        <dbReference type="ARBA" id="ARBA00007783"/>
    </source>
</evidence>
<dbReference type="PANTHER" id="PTHR30413:SF10">
    <property type="entry name" value="CAPSULE POLYSACCHARIDE EXPORT INNER-MEMBRANE PROTEIN CTRC"/>
    <property type="match status" value="1"/>
</dbReference>
<organism evidence="12 13">
    <name type="scientific">Rohdeia mirabilis</name>
    <dbReference type="NCBI Taxonomy" id="2528008"/>
    <lineage>
        <taxon>Bacteria</taxon>
        <taxon>Pseudomonadati</taxon>
        <taxon>Planctomycetota</taxon>
        <taxon>Planctomycetia</taxon>
        <taxon>Planctomycetia incertae sedis</taxon>
        <taxon>Rohdeia</taxon>
    </lineage>
</organism>
<evidence type="ECO:0000256" key="7">
    <source>
        <dbReference type="ARBA" id="ARBA00023047"/>
    </source>
</evidence>
<evidence type="ECO:0000259" key="11">
    <source>
        <dbReference type="Pfam" id="PF01061"/>
    </source>
</evidence>
<keyword evidence="13" id="KW-1185">Reference proteome</keyword>
<name>A0A518CYI7_9BACT</name>
<evidence type="ECO:0000256" key="4">
    <source>
        <dbReference type="ARBA" id="ARBA00022475"/>
    </source>
</evidence>
<keyword evidence="3" id="KW-0813">Transport</keyword>
<dbReference type="PANTHER" id="PTHR30413">
    <property type="entry name" value="INNER MEMBRANE TRANSPORT PERMEASE"/>
    <property type="match status" value="1"/>
</dbReference>
<feature type="transmembrane region" description="Helical" evidence="10">
    <location>
        <begin position="99"/>
        <end position="119"/>
    </location>
</feature>
<sequence>MSSPDQPVPAAGSKASSGTSTEPSKAGPDTLDAASNPFVDEQFDAAHATFEGAWIGSSPPGISHVLGRIVGFPRLLLKHQDLVVTAVKRELEARFTGTLLGWVWPLVYPAFMFAVYYFVFTKLLQLKMPKLPPGLEPAMGVFMFTGILIWTGVSEGFVRGTSSIVDNGNLIKKLAFPTELLPLNAVLVAHVTMLFGVVAFVLATLTPVWPLPGRDLLWVLAILPFQLLFTYGLSLFLATCHVFLRDTLQLVTLLATVWMFITPIFWVPSAAVMGEDFEPYLEPLTYNPIYHLVYVWRCGLMNREKLLSLDHEVFGQVFATAPSHSLVVFAAWSIGIFLVGFMVYGLSQRRFADEV</sequence>
<keyword evidence="4" id="KW-1003">Cell membrane</keyword>
<evidence type="ECO:0000256" key="6">
    <source>
        <dbReference type="ARBA" id="ARBA00022989"/>
    </source>
</evidence>
<comment type="subcellular location">
    <subcellularLocation>
        <location evidence="1">Cell membrane</location>
        <topology evidence="1">Multi-pass membrane protein</topology>
    </subcellularLocation>
</comment>
<feature type="domain" description="ABC-2 type transporter transmembrane" evidence="11">
    <location>
        <begin position="83"/>
        <end position="269"/>
    </location>
</feature>
<keyword evidence="7" id="KW-0625">Polysaccharide transport</keyword>
<evidence type="ECO:0000256" key="5">
    <source>
        <dbReference type="ARBA" id="ARBA00022692"/>
    </source>
</evidence>
<evidence type="ECO:0000256" key="3">
    <source>
        <dbReference type="ARBA" id="ARBA00022448"/>
    </source>
</evidence>
<proteinExistence type="inferred from homology"/>
<gene>
    <name evidence="12" type="primary">tagG</name>
    <name evidence="12" type="ORF">Pla163_14050</name>
</gene>
<comment type="similarity">
    <text evidence="2">Belongs to the ABC-2 integral membrane protein family.</text>
</comment>
<dbReference type="Pfam" id="PF01061">
    <property type="entry name" value="ABC2_membrane"/>
    <property type="match status" value="1"/>
</dbReference>
<evidence type="ECO:0000256" key="8">
    <source>
        <dbReference type="ARBA" id="ARBA00023136"/>
    </source>
</evidence>
<dbReference type="OrthoDB" id="9786910at2"/>
<dbReference type="GO" id="GO:0140359">
    <property type="term" value="F:ABC-type transporter activity"/>
    <property type="evidence" value="ECO:0007669"/>
    <property type="project" value="InterPro"/>
</dbReference>
<dbReference type="AlphaFoldDB" id="A0A518CYI7"/>
<feature type="transmembrane region" description="Helical" evidence="10">
    <location>
        <begin position="180"/>
        <end position="205"/>
    </location>
</feature>
<dbReference type="GO" id="GO:0015920">
    <property type="term" value="P:lipopolysaccharide transport"/>
    <property type="evidence" value="ECO:0007669"/>
    <property type="project" value="TreeGrafter"/>
</dbReference>
<evidence type="ECO:0000256" key="9">
    <source>
        <dbReference type="SAM" id="MobiDB-lite"/>
    </source>
</evidence>
<feature type="transmembrane region" description="Helical" evidence="10">
    <location>
        <begin position="326"/>
        <end position="346"/>
    </location>
</feature>